<dbReference type="GeneID" id="94288278"/>
<keyword evidence="3" id="KW-1185">Reference proteome</keyword>
<protein>
    <submittedName>
        <fullName evidence="2">Uncharacterized protein</fullName>
    </submittedName>
</protein>
<proteinExistence type="predicted"/>
<dbReference type="OrthoDB" id="269200at2759"/>
<feature type="transmembrane region" description="Helical" evidence="1">
    <location>
        <begin position="12"/>
        <end position="30"/>
    </location>
</feature>
<name>A0A836HL20_9TRYP</name>
<keyword evidence="1" id="KW-0812">Transmembrane</keyword>
<keyword evidence="1" id="KW-1133">Transmembrane helix</keyword>
<accession>A0A836HL20</accession>
<reference evidence="2 3" key="1">
    <citation type="submission" date="2021-02" db="EMBL/GenBank/DDBJ databases">
        <title>Porcisia hertigi Genome sequencing and assembly.</title>
        <authorList>
            <person name="Almutairi H."/>
            <person name="Gatherer D."/>
        </authorList>
    </citation>
    <scope>NUCLEOTIDE SEQUENCE [LARGE SCALE GENOMIC DNA]</scope>
    <source>
        <strain evidence="2 3">C119</strain>
    </source>
</reference>
<evidence type="ECO:0000313" key="2">
    <source>
        <dbReference type="EMBL" id="KAG5495106.1"/>
    </source>
</evidence>
<evidence type="ECO:0000256" key="1">
    <source>
        <dbReference type="SAM" id="Phobius"/>
    </source>
</evidence>
<dbReference type="AlphaFoldDB" id="A0A836HL20"/>
<feature type="transmembrane region" description="Helical" evidence="1">
    <location>
        <begin position="36"/>
        <end position="57"/>
    </location>
</feature>
<gene>
    <name evidence="2" type="ORF">JKF63_02159</name>
</gene>
<comment type="caution">
    <text evidence="2">The sequence shown here is derived from an EMBL/GenBank/DDBJ whole genome shotgun (WGS) entry which is preliminary data.</text>
</comment>
<dbReference type="RefSeq" id="XP_067754358.1">
    <property type="nucleotide sequence ID" value="XM_067898201.1"/>
</dbReference>
<keyword evidence="1" id="KW-0472">Membrane</keyword>
<organism evidence="2 3">
    <name type="scientific">Porcisia hertigi</name>
    <dbReference type="NCBI Taxonomy" id="2761500"/>
    <lineage>
        <taxon>Eukaryota</taxon>
        <taxon>Discoba</taxon>
        <taxon>Euglenozoa</taxon>
        <taxon>Kinetoplastea</taxon>
        <taxon>Metakinetoplastina</taxon>
        <taxon>Trypanosomatida</taxon>
        <taxon>Trypanosomatidae</taxon>
        <taxon>Leishmaniinae</taxon>
        <taxon>Porcisia</taxon>
    </lineage>
</organism>
<sequence>MGGSSVRFFKDVAIWCVVFFLLGAPVLPLSRAGMTLISALVVSLTWPLSISVWATLLTGSLRRDRQLQPIMNTMVDFFVSPTAIPSNDSRIGEAVGNACHGGKKAYQEIYLTDSTSLETAQLIRCFILATVLFSGALFGQLDWQAAYQIWPYPSLSAYVVVSVALEVYNRVGAGAENVTFFAQKRCNAKGVVWET</sequence>
<dbReference type="EMBL" id="JAFJZO010000033">
    <property type="protein sequence ID" value="KAG5495106.1"/>
    <property type="molecule type" value="Genomic_DNA"/>
</dbReference>
<dbReference type="Proteomes" id="UP000674318">
    <property type="component" value="Unassembled WGS sequence"/>
</dbReference>
<evidence type="ECO:0000313" key="3">
    <source>
        <dbReference type="Proteomes" id="UP000674318"/>
    </source>
</evidence>
<dbReference type="KEGG" id="phet:94288278"/>